<feature type="transmembrane region" description="Helical" evidence="1">
    <location>
        <begin position="64"/>
        <end position="86"/>
    </location>
</feature>
<keyword evidence="1" id="KW-1133">Transmembrane helix</keyword>
<dbReference type="KEGG" id="pfd:PFDG_05415"/>
<reference evidence="3" key="1">
    <citation type="submission" date="2006-09" db="EMBL/GenBank/DDBJ databases">
        <title>Annotation of Plasmodium falciparum Dd2.</title>
        <authorList>
            <consortium name="The Broad Institute Genome Sequencing Platform"/>
            <person name="Volkman S.K."/>
            <person name="Neafsey D.E."/>
            <person name="Dash A.P."/>
            <person name="Chitnis C.E."/>
            <person name="Hartl D.L."/>
            <person name="Young S.K."/>
            <person name="Zeng Q."/>
            <person name="Koehrsen M."/>
            <person name="Alvarado L."/>
            <person name="Berlin A."/>
            <person name="Borenstein D."/>
            <person name="Chapman S.B."/>
            <person name="Chen Z."/>
            <person name="Engels R."/>
            <person name="Freedman E."/>
            <person name="Gellesch M."/>
            <person name="Goldberg J."/>
            <person name="Griggs A."/>
            <person name="Gujja S."/>
            <person name="Heilman E.R."/>
            <person name="Heiman D.I."/>
            <person name="Howarth C."/>
            <person name="Jen D."/>
            <person name="Larson L."/>
            <person name="Mehta T."/>
            <person name="Neiman D."/>
            <person name="Park D."/>
            <person name="Pearson M."/>
            <person name="Roberts A."/>
            <person name="Saif S."/>
            <person name="Shea T."/>
            <person name="Shenoy N."/>
            <person name="Sisk P."/>
            <person name="Stolte C."/>
            <person name="Sykes S."/>
            <person name="Walk T."/>
            <person name="White J."/>
            <person name="Yandava C."/>
            <person name="Haas B."/>
            <person name="Henn M.R."/>
            <person name="Nusbaum C."/>
            <person name="Birren B."/>
        </authorList>
    </citation>
    <scope>NUCLEOTIDE SEQUENCE [LARGE SCALE GENOMIC DNA]</scope>
</reference>
<dbReference type="EMBL" id="DS016122">
    <property type="protein sequence ID" value="KOB85343.1"/>
    <property type="molecule type" value="Genomic_DNA"/>
</dbReference>
<name>A0A0L7LXT8_PLAF4</name>
<dbReference type="Proteomes" id="UP000054282">
    <property type="component" value="Unassembled WGS sequence"/>
</dbReference>
<keyword evidence="1" id="KW-0472">Membrane</keyword>
<gene>
    <name evidence="2" type="ORF">PFDG_05415</name>
</gene>
<proteinExistence type="predicted"/>
<organism evidence="2 3">
    <name type="scientific">Plasmodium falciparum (isolate Dd2)</name>
    <dbReference type="NCBI Taxonomy" id="57267"/>
    <lineage>
        <taxon>Eukaryota</taxon>
        <taxon>Sar</taxon>
        <taxon>Alveolata</taxon>
        <taxon>Apicomplexa</taxon>
        <taxon>Aconoidasida</taxon>
        <taxon>Haemosporida</taxon>
        <taxon>Plasmodiidae</taxon>
        <taxon>Plasmodium</taxon>
        <taxon>Plasmodium (Laverania)</taxon>
    </lineage>
</organism>
<keyword evidence="1" id="KW-0812">Transmembrane</keyword>
<evidence type="ECO:0000256" key="1">
    <source>
        <dbReference type="SAM" id="Phobius"/>
    </source>
</evidence>
<dbReference type="AlphaFoldDB" id="A0A0L7LXT8"/>
<evidence type="ECO:0000313" key="2">
    <source>
        <dbReference type="EMBL" id="KOB85343.1"/>
    </source>
</evidence>
<protein>
    <submittedName>
        <fullName evidence="2">Uncharacterized protein</fullName>
    </submittedName>
</protein>
<reference evidence="3" key="2">
    <citation type="submission" date="2006-09" db="EMBL/GenBank/DDBJ databases">
        <title>The genome sequence of Plasmodium falciparum Dd2.</title>
        <authorList>
            <consortium name="The Broad Institute Genome Sequencing Platform"/>
            <person name="Birren B."/>
            <person name="Lander E."/>
            <person name="Galagan J."/>
            <person name="Nusbaum C."/>
            <person name="Devon K."/>
            <person name="Henn M."/>
            <person name="Jaffe D."/>
            <person name="Butler J."/>
            <person name="Alvarez P."/>
            <person name="Gnerre S."/>
            <person name="Grabherr M."/>
            <person name="Kleber M."/>
            <person name="Mauceli E."/>
            <person name="Brockman W."/>
            <person name="MacCallum I.A."/>
            <person name="Rounsley S."/>
            <person name="Young S."/>
            <person name="LaButti K."/>
            <person name="Pushparaj V."/>
            <person name="DeCaprio D."/>
            <person name="Crawford M."/>
            <person name="Koehrsen M."/>
            <person name="Engels R."/>
            <person name="Montgomery P."/>
            <person name="Pearson M."/>
            <person name="Howarth C."/>
            <person name="Larson L."/>
            <person name="Luoma S."/>
            <person name="White J."/>
            <person name="Kodira C."/>
            <person name="Zeng Q."/>
            <person name="O'Leary S."/>
            <person name="Yandava C."/>
            <person name="Alvarado L."/>
            <person name="Wirth D."/>
            <person name="Volkman S."/>
            <person name="Hartl D."/>
        </authorList>
    </citation>
    <scope>NUCLEOTIDE SEQUENCE [LARGE SCALE GENOMIC DNA]</scope>
</reference>
<accession>A0A0L7LXT8</accession>
<sequence length="102" mass="11448">MVCVPQNIRAFSIGMSSFISHLFGDIPWTIITGKIKGTLSPDCVVTRNGELSEKCREQSSGLKITLLIICSKALVMALESFFLHLYSKKRIKKYKSRQPIKA</sequence>
<evidence type="ECO:0000313" key="3">
    <source>
        <dbReference type="Proteomes" id="UP000054282"/>
    </source>
</evidence>